<keyword evidence="7" id="KW-0809">Transit peptide</keyword>
<dbReference type="eggNOG" id="KOG4077">
    <property type="taxonomic scope" value="Eukaryota"/>
</dbReference>
<evidence type="ECO:0000313" key="13">
    <source>
        <dbReference type="EMBL" id="KCV72058.1"/>
    </source>
</evidence>
<dbReference type="OrthoDB" id="5778907at2759"/>
<feature type="region of interest" description="Disordered" evidence="11">
    <location>
        <begin position="272"/>
        <end position="352"/>
    </location>
</feature>
<dbReference type="GO" id="GO:0046872">
    <property type="term" value="F:metal ion binding"/>
    <property type="evidence" value="ECO:0007669"/>
    <property type="project" value="UniProtKB-KW"/>
</dbReference>
<dbReference type="Pfam" id="PF02284">
    <property type="entry name" value="COX5A"/>
    <property type="match status" value="1"/>
</dbReference>
<dbReference type="PANTHER" id="PTHR14200">
    <property type="entry name" value="CYTOCHROME C OXIDASE POLYPEPTIDE"/>
    <property type="match status" value="1"/>
</dbReference>
<evidence type="ECO:0000313" key="14">
    <source>
        <dbReference type="Proteomes" id="UP000030693"/>
    </source>
</evidence>
<keyword evidence="5" id="KW-0479">Metal-binding</keyword>
<dbReference type="InterPro" id="IPR013724">
    <property type="entry name" value="GIT_SHD"/>
</dbReference>
<keyword evidence="10" id="KW-0472">Membrane</keyword>
<dbReference type="RefSeq" id="XP_009493636.1">
    <property type="nucleotide sequence ID" value="XM_009495361.1"/>
</dbReference>
<dbReference type="STRING" id="691883.A0A058ZDQ7"/>
<accession>A0A058ZDQ7</accession>
<comment type="subcellular location">
    <subcellularLocation>
        <location evidence="1">Mitochondrion inner membrane</location>
        <topology evidence="1">Peripheral membrane protein</topology>
        <orientation evidence="1">Matrix side</orientation>
    </subcellularLocation>
</comment>
<feature type="compositionally biased region" description="Pro residues" evidence="11">
    <location>
        <begin position="180"/>
        <end position="192"/>
    </location>
</feature>
<feature type="compositionally biased region" description="Low complexity" evidence="11">
    <location>
        <begin position="295"/>
        <end position="314"/>
    </location>
</feature>
<feature type="domain" description="GIT Spa2 homology (SHD)" evidence="12">
    <location>
        <begin position="32"/>
        <end position="63"/>
    </location>
</feature>
<feature type="compositionally biased region" description="Low complexity" evidence="11">
    <location>
        <begin position="114"/>
        <end position="129"/>
    </location>
</feature>
<dbReference type="SMART" id="SM00555">
    <property type="entry name" value="GIT"/>
    <property type="match status" value="2"/>
</dbReference>
<feature type="domain" description="GIT Spa2 homology (SHD)" evidence="12">
    <location>
        <begin position="84"/>
        <end position="114"/>
    </location>
</feature>
<comment type="similarity">
    <text evidence="3">Belongs to the cytochrome c oxidase subunit 5A family.</text>
</comment>
<keyword evidence="8" id="KW-0408">Iron</keyword>
<dbReference type="GO" id="GO:0045277">
    <property type="term" value="C:respiratory chain complex IV"/>
    <property type="evidence" value="ECO:0007669"/>
    <property type="project" value="InterPro"/>
</dbReference>
<feature type="region of interest" description="Disordered" evidence="11">
    <location>
        <begin position="172"/>
        <end position="258"/>
    </location>
</feature>
<feature type="compositionally biased region" description="Low complexity" evidence="11">
    <location>
        <begin position="193"/>
        <end position="208"/>
    </location>
</feature>
<evidence type="ECO:0000256" key="11">
    <source>
        <dbReference type="SAM" id="MobiDB-lite"/>
    </source>
</evidence>
<keyword evidence="14" id="KW-1185">Reference proteome</keyword>
<dbReference type="PANTHER" id="PTHR14200:SF11">
    <property type="entry name" value="CYTOCHROME C OXIDASE SUBUNIT 5A, MITOCHONDRIAL"/>
    <property type="match status" value="1"/>
</dbReference>
<comment type="pathway">
    <text evidence="2">Energy metabolism; oxidative phosphorylation.</text>
</comment>
<protein>
    <recommendedName>
        <fullName evidence="12">GIT Spa2 homology (SHD) domain-containing protein</fullName>
    </recommendedName>
</protein>
<dbReference type="Pfam" id="PF08518">
    <property type="entry name" value="GIT_SHD"/>
    <property type="match status" value="1"/>
</dbReference>
<proteinExistence type="inferred from homology"/>
<dbReference type="Proteomes" id="UP000030693">
    <property type="component" value="Unassembled WGS sequence"/>
</dbReference>
<evidence type="ECO:0000259" key="12">
    <source>
        <dbReference type="SMART" id="SM00555"/>
    </source>
</evidence>
<organism evidence="13">
    <name type="scientific">Fonticula alba</name>
    <name type="common">Slime mold</name>
    <dbReference type="NCBI Taxonomy" id="691883"/>
    <lineage>
        <taxon>Eukaryota</taxon>
        <taxon>Rotosphaerida</taxon>
        <taxon>Fonticulaceae</taxon>
        <taxon>Fonticula</taxon>
    </lineage>
</organism>
<evidence type="ECO:0000256" key="10">
    <source>
        <dbReference type="ARBA" id="ARBA00023136"/>
    </source>
</evidence>
<dbReference type="UniPathway" id="UPA00705"/>
<dbReference type="Gene3D" id="1.25.40.40">
    <property type="entry name" value="Cytochrome c oxidase, subunit Va/VI"/>
    <property type="match status" value="1"/>
</dbReference>
<evidence type="ECO:0000256" key="5">
    <source>
        <dbReference type="ARBA" id="ARBA00022723"/>
    </source>
</evidence>
<reference evidence="13" key="1">
    <citation type="submission" date="2013-04" db="EMBL/GenBank/DDBJ databases">
        <title>The Genome Sequence of Fonticula alba ATCC 38817.</title>
        <authorList>
            <consortium name="The Broad Institute Genomics Platform"/>
            <person name="Russ C."/>
            <person name="Cuomo C."/>
            <person name="Burger G."/>
            <person name="Gray M.W."/>
            <person name="Holland P.W.H."/>
            <person name="King N."/>
            <person name="Lang F.B.F."/>
            <person name="Roger A.J."/>
            <person name="Ruiz-Trillo I."/>
            <person name="Brown M."/>
            <person name="Walker B."/>
            <person name="Young S."/>
            <person name="Zeng Q."/>
            <person name="Gargeya S."/>
            <person name="Fitzgerald M."/>
            <person name="Haas B."/>
            <person name="Abouelleil A."/>
            <person name="Allen A.W."/>
            <person name="Alvarado L."/>
            <person name="Arachchi H.M."/>
            <person name="Berlin A.M."/>
            <person name="Chapman S.B."/>
            <person name="Gainer-Dewar J."/>
            <person name="Goldberg J."/>
            <person name="Griggs A."/>
            <person name="Gujja S."/>
            <person name="Hansen M."/>
            <person name="Howarth C."/>
            <person name="Imamovic A."/>
            <person name="Ireland A."/>
            <person name="Larimer J."/>
            <person name="McCowan C."/>
            <person name="Murphy C."/>
            <person name="Pearson M."/>
            <person name="Poon T.W."/>
            <person name="Priest M."/>
            <person name="Roberts A."/>
            <person name="Saif S."/>
            <person name="Shea T."/>
            <person name="Sisk P."/>
            <person name="Sykes S."/>
            <person name="Wortman J."/>
            <person name="Nusbaum C."/>
            <person name="Birren B."/>
        </authorList>
    </citation>
    <scope>NUCLEOTIDE SEQUENCE [LARGE SCALE GENOMIC DNA]</scope>
    <source>
        <strain evidence="13">ATCC 38817</strain>
    </source>
</reference>
<keyword evidence="4" id="KW-0349">Heme</keyword>
<feature type="compositionally biased region" description="Basic and acidic residues" evidence="11">
    <location>
        <begin position="59"/>
        <end position="70"/>
    </location>
</feature>
<evidence type="ECO:0000256" key="8">
    <source>
        <dbReference type="ARBA" id="ARBA00023004"/>
    </source>
</evidence>
<evidence type="ECO:0000256" key="9">
    <source>
        <dbReference type="ARBA" id="ARBA00023128"/>
    </source>
</evidence>
<sequence length="472" mass="50375">MMVPHQCFREFETYLSAYLQASRPSTSQQSNARHRLTLLSTVQFQELAEDLLNELRLRRASRDPNERPPPPDDTQGFQHKRIDARMKLSTLPEHRFRDLVCDIYFELIRRFPDSKAMSPSPTASTPLPADDASSSMKELDIMFTNMNVATTAPMGALSPTLNGVPTPPVVAASPATAGLPPSPRSIAPPPGASPSSGMAGAPNAGGPAFDMLPPRVTAHSGHFPSPGGPASGQAPTPLPAAPPADDPFPEPTPGRATRDELPETLIFTADSESDHASQAAPAGTMAHASRQPSVSSHPRASANSANSSFSDLSALQPEPVQAADGAARGAGPPGPENAGGRDGRTVTAARSAPRRLWTGALRSVRAFSSDTNESPEAFDQRWSEFFTNAPDIEEVHRGLTNLFSHDVIPGSKILESALYACRRLNDFPTSVRILGALEGKLRKEKPKYEAYLVELGPVMAKLGVPSPAEIRN</sequence>
<keyword evidence="6" id="KW-0999">Mitochondrion inner membrane</keyword>
<feature type="region of interest" description="Disordered" evidence="11">
    <location>
        <begin position="114"/>
        <end position="133"/>
    </location>
</feature>
<dbReference type="InterPro" id="IPR036545">
    <property type="entry name" value="Cyt_c_oxidase_su5A/6_sf"/>
</dbReference>
<gene>
    <name evidence="13" type="ORF">H696_01467</name>
</gene>
<name>A0A058ZDQ7_FONAL</name>
<keyword evidence="9" id="KW-0496">Mitochondrion</keyword>
<dbReference type="InterPro" id="IPR003204">
    <property type="entry name" value="Cyt_c_oxidase_su5A/6"/>
</dbReference>
<dbReference type="GeneID" id="20526192"/>
<dbReference type="AlphaFoldDB" id="A0A058ZDQ7"/>
<evidence type="ECO:0000256" key="3">
    <source>
        <dbReference type="ARBA" id="ARBA00007972"/>
    </source>
</evidence>
<dbReference type="GO" id="GO:0006123">
    <property type="term" value="P:mitochondrial electron transport, cytochrome c to oxygen"/>
    <property type="evidence" value="ECO:0007669"/>
    <property type="project" value="InterPro"/>
</dbReference>
<evidence type="ECO:0000256" key="2">
    <source>
        <dbReference type="ARBA" id="ARBA00004673"/>
    </source>
</evidence>
<evidence type="ECO:0000256" key="7">
    <source>
        <dbReference type="ARBA" id="ARBA00022946"/>
    </source>
</evidence>
<dbReference type="GO" id="GO:0005743">
    <property type="term" value="C:mitochondrial inner membrane"/>
    <property type="evidence" value="ECO:0007669"/>
    <property type="project" value="UniProtKB-SubCell"/>
</dbReference>
<feature type="compositionally biased region" description="Pro residues" evidence="11">
    <location>
        <begin position="236"/>
        <end position="252"/>
    </location>
</feature>
<evidence type="ECO:0000256" key="4">
    <source>
        <dbReference type="ARBA" id="ARBA00022617"/>
    </source>
</evidence>
<dbReference type="EMBL" id="KB932202">
    <property type="protein sequence ID" value="KCV72058.1"/>
    <property type="molecule type" value="Genomic_DNA"/>
</dbReference>
<feature type="region of interest" description="Disordered" evidence="11">
    <location>
        <begin position="59"/>
        <end position="80"/>
    </location>
</feature>
<dbReference type="SUPFAM" id="SSF48479">
    <property type="entry name" value="Cytochrome c oxidase subunit E"/>
    <property type="match status" value="1"/>
</dbReference>
<evidence type="ECO:0000256" key="6">
    <source>
        <dbReference type="ARBA" id="ARBA00022792"/>
    </source>
</evidence>
<evidence type="ECO:0000256" key="1">
    <source>
        <dbReference type="ARBA" id="ARBA00004443"/>
    </source>
</evidence>